<dbReference type="NCBIfam" id="TIGR01549">
    <property type="entry name" value="HAD-SF-IA-v1"/>
    <property type="match status" value="1"/>
</dbReference>
<reference evidence="1 2" key="1">
    <citation type="submission" date="2019-04" db="EMBL/GenBank/DDBJ databases">
        <authorList>
            <person name="Poehlein A."/>
            <person name="Bengelsdorf F.R."/>
            <person name="Duerre P."/>
            <person name="Daniel R."/>
        </authorList>
    </citation>
    <scope>NUCLEOTIDE SEQUENCE [LARGE SCALE GENOMIC DNA]</scope>
    <source>
        <strain evidence="1 2">BS-1</strain>
    </source>
</reference>
<dbReference type="InterPro" id="IPR050155">
    <property type="entry name" value="HAD-like_hydrolase_sf"/>
</dbReference>
<dbReference type="NCBIfam" id="TIGR01509">
    <property type="entry name" value="HAD-SF-IA-v3"/>
    <property type="match status" value="1"/>
</dbReference>
<proteinExistence type="predicted"/>
<keyword evidence="1" id="KW-0378">Hydrolase</keyword>
<gene>
    <name evidence="1" type="primary">gph_1</name>
    <name evidence="1" type="ORF">CAGA_22970</name>
</gene>
<dbReference type="PANTHER" id="PTHR43434:SF1">
    <property type="entry name" value="PHOSPHOGLYCOLATE PHOSPHATASE"/>
    <property type="match status" value="1"/>
</dbReference>
<keyword evidence="2" id="KW-1185">Reference proteome</keyword>
<dbReference type="EC" id="3.1.3.18" evidence="1"/>
<dbReference type="PANTHER" id="PTHR43434">
    <property type="entry name" value="PHOSPHOGLYCOLATE PHOSPHATASE"/>
    <property type="match status" value="1"/>
</dbReference>
<dbReference type="AlphaFoldDB" id="A0A4Z0XVZ4"/>
<dbReference type="InterPro" id="IPR041492">
    <property type="entry name" value="HAD_2"/>
</dbReference>
<dbReference type="GO" id="GO:0005829">
    <property type="term" value="C:cytosol"/>
    <property type="evidence" value="ECO:0007669"/>
    <property type="project" value="TreeGrafter"/>
</dbReference>
<dbReference type="Pfam" id="PF13419">
    <property type="entry name" value="HAD_2"/>
    <property type="match status" value="1"/>
</dbReference>
<dbReference type="InterPro" id="IPR006439">
    <property type="entry name" value="HAD-SF_hydro_IA"/>
</dbReference>
<accession>A0A4Z0XVZ4</accession>
<dbReference type="Gene3D" id="3.40.50.1000">
    <property type="entry name" value="HAD superfamily/HAD-like"/>
    <property type="match status" value="1"/>
</dbReference>
<dbReference type="Gene3D" id="1.10.150.240">
    <property type="entry name" value="Putative phosphatase, domain 2"/>
    <property type="match status" value="1"/>
</dbReference>
<name>A0A4Z0XVZ4_9FIRM</name>
<dbReference type="EMBL" id="SRMQ01000014">
    <property type="protein sequence ID" value="TGJ75589.1"/>
    <property type="molecule type" value="Genomic_DNA"/>
</dbReference>
<dbReference type="InterPro" id="IPR036412">
    <property type="entry name" value="HAD-like_sf"/>
</dbReference>
<evidence type="ECO:0000313" key="1">
    <source>
        <dbReference type="EMBL" id="TGJ75589.1"/>
    </source>
</evidence>
<comment type="caution">
    <text evidence="1">The sequence shown here is derived from an EMBL/GenBank/DDBJ whole genome shotgun (WGS) entry which is preliminary data.</text>
</comment>
<dbReference type="Proteomes" id="UP000297714">
    <property type="component" value="Unassembled WGS sequence"/>
</dbReference>
<dbReference type="InterPro" id="IPR023198">
    <property type="entry name" value="PGP-like_dom2"/>
</dbReference>
<dbReference type="SUPFAM" id="SSF56784">
    <property type="entry name" value="HAD-like"/>
    <property type="match status" value="1"/>
</dbReference>
<sequence length="215" mass="23709">MDGTLANTLASIAYFANTALQKCGYETIAVDKYRYLVGNGADRLLHNMLATVCGAGGYGEEDVQRVRKVYDELYEGNPTYLVTNYPGMRETVEKLKAAGLKLAVLSNKPHNCTTAIVESIYGKLFDCCYGQRPKVARKPSPDGALLIADELQIEPKDFLYIGDTNTDMKTGAAAGMDTVGVLWGFRDEKELRENQAKFIIQRPEQIYGIAASSMR</sequence>
<dbReference type="GO" id="GO:0006281">
    <property type="term" value="P:DNA repair"/>
    <property type="evidence" value="ECO:0007669"/>
    <property type="project" value="TreeGrafter"/>
</dbReference>
<organism evidence="1 2">
    <name type="scientific">Caproiciproducens galactitolivorans</name>
    <dbReference type="NCBI Taxonomy" id="642589"/>
    <lineage>
        <taxon>Bacteria</taxon>
        <taxon>Bacillati</taxon>
        <taxon>Bacillota</taxon>
        <taxon>Clostridia</taxon>
        <taxon>Eubacteriales</taxon>
        <taxon>Acutalibacteraceae</taxon>
        <taxon>Caproiciproducens</taxon>
    </lineage>
</organism>
<protein>
    <submittedName>
        <fullName evidence="1">Phosphoglycolate phosphatase</fullName>
        <ecNumber evidence="1">3.1.3.18</ecNumber>
    </submittedName>
</protein>
<dbReference type="InterPro" id="IPR023214">
    <property type="entry name" value="HAD_sf"/>
</dbReference>
<dbReference type="FunFam" id="3.40.50.1000:FF:000022">
    <property type="entry name" value="Phosphoglycolate phosphatase"/>
    <property type="match status" value="1"/>
</dbReference>
<evidence type="ECO:0000313" key="2">
    <source>
        <dbReference type="Proteomes" id="UP000297714"/>
    </source>
</evidence>
<dbReference type="GO" id="GO:0008967">
    <property type="term" value="F:phosphoglycolate phosphatase activity"/>
    <property type="evidence" value="ECO:0007669"/>
    <property type="project" value="UniProtKB-EC"/>
</dbReference>